<reference evidence="2 3" key="2">
    <citation type="journal article" date="2019" name="G3 (Bethesda)">
        <title>Hybrid Assembly of the Genome of the Entomopathogenic Nematode Steinernema carpocapsae Identifies the X-Chromosome.</title>
        <authorList>
            <person name="Serra L."/>
            <person name="Macchietto M."/>
            <person name="Macias-Munoz A."/>
            <person name="McGill C.J."/>
            <person name="Rodriguez I.M."/>
            <person name="Rodriguez B."/>
            <person name="Murad R."/>
            <person name="Mortazavi A."/>
        </authorList>
    </citation>
    <scope>NUCLEOTIDE SEQUENCE [LARGE SCALE GENOMIC DNA]</scope>
    <source>
        <strain evidence="2 3">ALL</strain>
    </source>
</reference>
<evidence type="ECO:0000313" key="3">
    <source>
        <dbReference type="Proteomes" id="UP000298663"/>
    </source>
</evidence>
<protein>
    <recommendedName>
        <fullName evidence="1">C2H2-type domain-containing protein</fullName>
    </recommendedName>
</protein>
<feature type="domain" description="C2H2-type" evidence="1">
    <location>
        <begin position="214"/>
        <end position="234"/>
    </location>
</feature>
<accession>A0A4U8UN69</accession>
<proteinExistence type="predicted"/>
<gene>
    <name evidence="2" type="ORF">L596_001407</name>
</gene>
<dbReference type="EMBL" id="CM016762">
    <property type="protein sequence ID" value="TMS33695.1"/>
    <property type="molecule type" value="Genomic_DNA"/>
</dbReference>
<dbReference type="SMART" id="SM00355">
    <property type="entry name" value="ZnF_C2H2"/>
    <property type="match status" value="3"/>
</dbReference>
<name>A0A4U8UN69_STECR</name>
<dbReference type="AlphaFoldDB" id="A0A4U8UN69"/>
<keyword evidence="3" id="KW-1185">Reference proteome</keyword>
<evidence type="ECO:0000259" key="1">
    <source>
        <dbReference type="PROSITE" id="PS00028"/>
    </source>
</evidence>
<dbReference type="Proteomes" id="UP000298663">
    <property type="component" value="Chromosome X"/>
</dbReference>
<dbReference type="InterPro" id="IPR013087">
    <property type="entry name" value="Znf_C2H2_type"/>
</dbReference>
<reference evidence="2 3" key="1">
    <citation type="journal article" date="2015" name="Genome Biol.">
        <title>Comparative genomics of Steinernema reveals deeply conserved gene regulatory networks.</title>
        <authorList>
            <person name="Dillman A.R."/>
            <person name="Macchietto M."/>
            <person name="Porter C.F."/>
            <person name="Rogers A."/>
            <person name="Williams B."/>
            <person name="Antoshechkin I."/>
            <person name="Lee M.M."/>
            <person name="Goodwin Z."/>
            <person name="Lu X."/>
            <person name="Lewis E.E."/>
            <person name="Goodrich-Blair H."/>
            <person name="Stock S.P."/>
            <person name="Adams B.J."/>
            <person name="Sternberg P.W."/>
            <person name="Mortazavi A."/>
        </authorList>
    </citation>
    <scope>NUCLEOTIDE SEQUENCE [LARGE SCALE GENOMIC DNA]</scope>
    <source>
        <strain evidence="2 3">ALL</strain>
    </source>
</reference>
<organism evidence="2 3">
    <name type="scientific">Steinernema carpocapsae</name>
    <name type="common">Entomopathogenic nematode</name>
    <dbReference type="NCBI Taxonomy" id="34508"/>
    <lineage>
        <taxon>Eukaryota</taxon>
        <taxon>Metazoa</taxon>
        <taxon>Ecdysozoa</taxon>
        <taxon>Nematoda</taxon>
        <taxon>Chromadorea</taxon>
        <taxon>Rhabditida</taxon>
        <taxon>Tylenchina</taxon>
        <taxon>Panagrolaimomorpha</taxon>
        <taxon>Strongyloidoidea</taxon>
        <taxon>Steinernematidae</taxon>
        <taxon>Steinernema</taxon>
    </lineage>
</organism>
<sequence length="305" mass="34366">MKGRWEPRTKRKFTFVDQPDCLLCGKTMEWPGQVMFHLLQHIDTSPHGNENGYTAKLFGMLIQDCYQAHGKRLKTKRYSSNVSTLLVNGKFNLFNTLTNKRPGGIFVEPSDLKRAAKDGSVNQDALQPSEAKNVKASPPEIICLDEATSSGPGRGVVQASQPTNLTSRRSPSVIILTPPQSGRGRKKALRKVRLLAPRSLRKQLSIHLRKARKCSKCDTICNDEQSVERHVKSHINAKLSCPFEEDGCKTRAVSAQVLNKHVQTSHHITCMEDLKGERRDIMRTLVAGYNQLYKRKEKECFPENS</sequence>
<comment type="caution">
    <text evidence="2">The sequence shown here is derived from an EMBL/GenBank/DDBJ whole genome shotgun (WGS) entry which is preliminary data.</text>
</comment>
<dbReference type="EMBL" id="AZBU02000001">
    <property type="protein sequence ID" value="TMS33695.1"/>
    <property type="molecule type" value="Genomic_DNA"/>
</dbReference>
<dbReference type="PROSITE" id="PS00028">
    <property type="entry name" value="ZINC_FINGER_C2H2_1"/>
    <property type="match status" value="2"/>
</dbReference>
<evidence type="ECO:0000313" key="2">
    <source>
        <dbReference type="EMBL" id="TMS33695.1"/>
    </source>
</evidence>
<feature type="domain" description="C2H2-type" evidence="1">
    <location>
        <begin position="21"/>
        <end position="41"/>
    </location>
</feature>